<feature type="region of interest" description="Disordered" evidence="10">
    <location>
        <begin position="602"/>
        <end position="632"/>
    </location>
</feature>
<feature type="compositionally biased region" description="Polar residues" evidence="10">
    <location>
        <begin position="997"/>
        <end position="1006"/>
    </location>
</feature>
<dbReference type="InterPro" id="IPR011009">
    <property type="entry name" value="Kinase-like_dom_sf"/>
</dbReference>
<sequence length="1265" mass="139350">MISNRTFYPWNTQNMTDLYSRIDPLASFLSGICLQDFYSVCKKKLHIINPTQFAYYHPIELLQLGMTEADVNRLVSRLLDLGLPVGNLLSDTAATPGDFGRYGLRHLGSLDTCAPPTAAHLYSRSHRPRLLRKLFGKKQAFHCSAPVSPAHQYELLNPPTLTSYRHTSGSHYYGYRSHSYVARDPSPDHNAIYDRLARDPLGNGLRKPQTGAVPPLTCLIPEQDIQLCARIGLGSFGIVRRADWTTPSGEVIPVAVKLLRPGSMAGDHFMGFLDELRAMQCLSHPNLIRLHGVVLSNPIMLVTELAPLGSLLLHLRAQSLCAGSTSTLRSDSSMTNSTVPAVPTALQADALWDMSVQIARGMAYLSARGLVHRDLAARNILLAAVRKDEFPQVKIGDFGLVRAVATAASTDANKGIDDDNDEFENKETADAVYTGRVEQRIPFAWSAPECLRKRVFSQASDVWSWAVTCWEIWTNGAAPWPGQDARQLLSLLETGRRLAWPRTICPRRFYQIMLACWRAESKRRPTFAYLAKRLDEIRPFEAVASQTFDEADRLGLESGDVVVVLDGRPDQFWWRGQNKRTGELGAFPRSIVKRDGNLSPTDIRRPCTSYDGENTRTDHRDKLDPPVSQFSSNHSIKQSATYEVINPSDKRSKPSVTKLTTDTAIRTTLLDDLISMRNTNRLQDDNWCPVQDSISIHSLSESRTLRSEDVYSCFSLDLFAPTSGAPCLDRYDDDWDDERAILDRTPNSVIGVCTGAARNRTYGNVTNRLTSFEPDLDTASDYSACFAYLPPPPGPTDDGDVDETGIRLDSSNRLKPNTSCPADEPASPIWSSTLTGSLKTDVKASPVISSTNSTTTSTDAQSASTKPLIDLYSQVFQPPSNNLRFPVPSAPIYQPHLPYYFPVYRPSIFGMGISSTAPGSFTPTLSPAAFCTSVRPNNDPFNLPASRHPPQSSTANTQTSPFDSDQLPDPPTEDPFTWNDLDQGRSRLDDQPRDSRSPLTNFTPSVSPIAPRVESQLLVGSAAPSNPFQSSISDQQAQHPIHPSTFQYARSRPSPSQVCISPHDILWLLLVYFCTVLPDLALSDFFLSACVSTTNLASQVATSTFPSNCTVPTQDLPAVNAATPSNTAVFQSNINYTAADQLAGEVACVCSQVAGCSAEEARCALAYLRNPFVSIPPYLTIPPLPSAPLYDAAVEPLGYLADETHKNVVSRIQLAVRLVLANRLSHLGLTSWDMCCQILSAFHWCLPTAADWLLDQRSANAHLHR</sequence>
<name>A0A8S9Z510_9TREM</name>
<dbReference type="InterPro" id="IPR017441">
    <property type="entry name" value="Protein_kinase_ATP_BS"/>
</dbReference>
<dbReference type="PROSITE" id="PS50002">
    <property type="entry name" value="SH3"/>
    <property type="match status" value="1"/>
</dbReference>
<feature type="region of interest" description="Disordered" evidence="10">
    <location>
        <begin position="936"/>
        <end position="1007"/>
    </location>
</feature>
<keyword evidence="7" id="KW-0829">Tyrosine-protein kinase</keyword>
<feature type="domain" description="SH3" evidence="11">
    <location>
        <begin position="537"/>
        <end position="597"/>
    </location>
</feature>
<organism evidence="13 14">
    <name type="scientific">Paragonimus skrjabini miyazakii</name>
    <dbReference type="NCBI Taxonomy" id="59628"/>
    <lineage>
        <taxon>Eukaryota</taxon>
        <taxon>Metazoa</taxon>
        <taxon>Spiralia</taxon>
        <taxon>Lophotrochozoa</taxon>
        <taxon>Platyhelminthes</taxon>
        <taxon>Trematoda</taxon>
        <taxon>Digenea</taxon>
        <taxon>Plagiorchiida</taxon>
        <taxon>Troglotremata</taxon>
        <taxon>Troglotrematidae</taxon>
        <taxon>Paragonimus</taxon>
    </lineage>
</organism>
<evidence type="ECO:0000256" key="2">
    <source>
        <dbReference type="ARBA" id="ARBA00022443"/>
    </source>
</evidence>
<keyword evidence="2 8" id="KW-0728">SH3 domain</keyword>
<feature type="region of interest" description="Disordered" evidence="10">
    <location>
        <begin position="791"/>
        <end position="826"/>
    </location>
</feature>
<evidence type="ECO:0000313" key="13">
    <source>
        <dbReference type="EMBL" id="KAF7262569.1"/>
    </source>
</evidence>
<dbReference type="PROSITE" id="PS00107">
    <property type="entry name" value="PROTEIN_KINASE_ATP"/>
    <property type="match status" value="1"/>
</dbReference>
<evidence type="ECO:0000259" key="11">
    <source>
        <dbReference type="PROSITE" id="PS50002"/>
    </source>
</evidence>
<keyword evidence="4 9" id="KW-0547">Nucleotide-binding</keyword>
<evidence type="ECO:0000256" key="8">
    <source>
        <dbReference type="PROSITE-ProRule" id="PRU00192"/>
    </source>
</evidence>
<evidence type="ECO:0000256" key="4">
    <source>
        <dbReference type="ARBA" id="ARBA00022741"/>
    </source>
</evidence>
<dbReference type="PROSITE" id="PS00109">
    <property type="entry name" value="PROTEIN_KINASE_TYR"/>
    <property type="match status" value="1"/>
</dbReference>
<feature type="compositionally biased region" description="Basic and acidic residues" evidence="10">
    <location>
        <begin position="982"/>
        <end position="996"/>
    </location>
</feature>
<dbReference type="OrthoDB" id="635774at2759"/>
<keyword evidence="14" id="KW-1185">Reference proteome</keyword>
<dbReference type="EMBL" id="JTDE01000031">
    <property type="protein sequence ID" value="KAF7262569.1"/>
    <property type="molecule type" value="Genomic_DNA"/>
</dbReference>
<evidence type="ECO:0000256" key="1">
    <source>
        <dbReference type="ARBA" id="ARBA00011903"/>
    </source>
</evidence>
<gene>
    <name evidence="13" type="ORF">EG68_00085</name>
</gene>
<evidence type="ECO:0000256" key="6">
    <source>
        <dbReference type="ARBA" id="ARBA00022840"/>
    </source>
</evidence>
<dbReference type="InterPro" id="IPR001452">
    <property type="entry name" value="SH3_domain"/>
</dbReference>
<evidence type="ECO:0000259" key="12">
    <source>
        <dbReference type="PROSITE" id="PS50011"/>
    </source>
</evidence>
<feature type="binding site" evidence="9">
    <location>
        <position position="257"/>
    </location>
    <ligand>
        <name>ATP</name>
        <dbReference type="ChEBI" id="CHEBI:30616"/>
    </ligand>
</feature>
<keyword evidence="5" id="KW-0418">Kinase</keyword>
<comment type="caution">
    <text evidence="13">The sequence shown here is derived from an EMBL/GenBank/DDBJ whole genome shotgun (WGS) entry which is preliminary data.</text>
</comment>
<keyword evidence="3" id="KW-0808">Transferase</keyword>
<protein>
    <recommendedName>
        <fullName evidence="1">non-specific protein-tyrosine kinase</fullName>
        <ecNumber evidence="1">2.7.10.2</ecNumber>
    </recommendedName>
</protein>
<dbReference type="Pfam" id="PF07714">
    <property type="entry name" value="PK_Tyr_Ser-Thr"/>
    <property type="match status" value="2"/>
</dbReference>
<dbReference type="Gene3D" id="1.10.510.10">
    <property type="entry name" value="Transferase(Phosphotransferase) domain 1"/>
    <property type="match status" value="1"/>
</dbReference>
<dbReference type="SUPFAM" id="SSF50044">
    <property type="entry name" value="SH3-domain"/>
    <property type="match status" value="1"/>
</dbReference>
<evidence type="ECO:0000256" key="5">
    <source>
        <dbReference type="ARBA" id="ARBA00022777"/>
    </source>
</evidence>
<dbReference type="InterPro" id="IPR001245">
    <property type="entry name" value="Ser-Thr/Tyr_kinase_cat_dom"/>
</dbReference>
<evidence type="ECO:0000256" key="9">
    <source>
        <dbReference type="PROSITE-ProRule" id="PRU10141"/>
    </source>
</evidence>
<dbReference type="Gene3D" id="2.30.30.40">
    <property type="entry name" value="SH3 Domains"/>
    <property type="match status" value="1"/>
</dbReference>
<dbReference type="InterPro" id="IPR008266">
    <property type="entry name" value="Tyr_kinase_AS"/>
</dbReference>
<dbReference type="GO" id="GO:0005524">
    <property type="term" value="F:ATP binding"/>
    <property type="evidence" value="ECO:0007669"/>
    <property type="project" value="UniProtKB-UniRule"/>
</dbReference>
<evidence type="ECO:0000313" key="14">
    <source>
        <dbReference type="Proteomes" id="UP000822476"/>
    </source>
</evidence>
<evidence type="ECO:0000256" key="10">
    <source>
        <dbReference type="SAM" id="MobiDB-lite"/>
    </source>
</evidence>
<dbReference type="SUPFAM" id="SSF56112">
    <property type="entry name" value="Protein kinase-like (PK-like)"/>
    <property type="match status" value="1"/>
</dbReference>
<dbReference type="PANTHER" id="PTHR24418">
    <property type="entry name" value="TYROSINE-PROTEIN KINASE"/>
    <property type="match status" value="1"/>
</dbReference>
<proteinExistence type="predicted"/>
<evidence type="ECO:0000256" key="7">
    <source>
        <dbReference type="ARBA" id="ARBA00023137"/>
    </source>
</evidence>
<dbReference type="InterPro" id="IPR000719">
    <property type="entry name" value="Prot_kinase_dom"/>
</dbReference>
<feature type="compositionally biased region" description="Basic and acidic residues" evidence="10">
    <location>
        <begin position="613"/>
        <end position="624"/>
    </location>
</feature>
<reference evidence="13" key="1">
    <citation type="submission" date="2019-07" db="EMBL/GenBank/DDBJ databases">
        <title>Annotation for the trematode Paragonimus miyazaki's.</title>
        <authorList>
            <person name="Choi Y.-J."/>
        </authorList>
    </citation>
    <scope>NUCLEOTIDE SEQUENCE</scope>
    <source>
        <strain evidence="13">Japan</strain>
    </source>
</reference>
<dbReference type="Proteomes" id="UP000822476">
    <property type="component" value="Unassembled WGS sequence"/>
</dbReference>
<dbReference type="GO" id="GO:0004715">
    <property type="term" value="F:non-membrane spanning protein tyrosine kinase activity"/>
    <property type="evidence" value="ECO:0007669"/>
    <property type="project" value="UniProtKB-EC"/>
</dbReference>
<accession>A0A8S9Z510</accession>
<dbReference type="SMART" id="SM00219">
    <property type="entry name" value="TyrKc"/>
    <property type="match status" value="1"/>
</dbReference>
<evidence type="ECO:0000256" key="3">
    <source>
        <dbReference type="ARBA" id="ARBA00022679"/>
    </source>
</evidence>
<dbReference type="EC" id="2.7.10.2" evidence="1"/>
<feature type="domain" description="Protein kinase" evidence="12">
    <location>
        <begin position="225"/>
        <end position="541"/>
    </location>
</feature>
<keyword evidence="6 9" id="KW-0067">ATP-binding</keyword>
<dbReference type="InterPro" id="IPR020635">
    <property type="entry name" value="Tyr_kinase_cat_dom"/>
</dbReference>
<dbReference type="PROSITE" id="PS50011">
    <property type="entry name" value="PROTEIN_KINASE_DOM"/>
    <property type="match status" value="1"/>
</dbReference>
<dbReference type="InterPro" id="IPR036028">
    <property type="entry name" value="SH3-like_dom_sf"/>
</dbReference>
<feature type="compositionally biased region" description="Polar residues" evidence="10">
    <location>
        <begin position="949"/>
        <end position="963"/>
    </location>
</feature>
<dbReference type="AlphaFoldDB" id="A0A8S9Z510"/>
<dbReference type="Gene3D" id="3.30.200.20">
    <property type="entry name" value="Phosphorylase Kinase, domain 1"/>
    <property type="match status" value="1"/>
</dbReference>
<dbReference type="InterPro" id="IPR050198">
    <property type="entry name" value="Non-receptor_tyrosine_kinases"/>
</dbReference>
<dbReference type="SMART" id="SM00326">
    <property type="entry name" value="SH3"/>
    <property type="match status" value="1"/>
</dbReference>
<dbReference type="Pfam" id="PF07653">
    <property type="entry name" value="SH3_2"/>
    <property type="match status" value="1"/>
</dbReference>